<gene>
    <name evidence="2" type="ORF">SSGG_03385</name>
</gene>
<evidence type="ECO:0000313" key="2">
    <source>
        <dbReference type="EMBL" id="EFE76018.2"/>
    </source>
</evidence>
<accession>D6ASQ4</accession>
<feature type="compositionally biased region" description="Acidic residues" evidence="1">
    <location>
        <begin position="14"/>
        <end position="23"/>
    </location>
</feature>
<dbReference type="AlphaFoldDB" id="D6ASQ4"/>
<evidence type="ECO:0000256" key="1">
    <source>
        <dbReference type="SAM" id="MobiDB-lite"/>
    </source>
</evidence>
<proteinExistence type="predicted"/>
<feature type="region of interest" description="Disordered" evidence="1">
    <location>
        <begin position="1"/>
        <end position="32"/>
    </location>
</feature>
<protein>
    <submittedName>
        <fullName evidence="2">Predicted protein</fullName>
    </submittedName>
</protein>
<evidence type="ECO:0000313" key="3">
    <source>
        <dbReference type="Proteomes" id="UP000003986"/>
    </source>
</evidence>
<reference evidence="3" key="1">
    <citation type="submission" date="2008-10" db="EMBL/GenBank/DDBJ databases">
        <authorList>
            <person name="Molnar K."/>
        </authorList>
    </citation>
    <scope>NUCLEOTIDE SEQUENCE [LARGE SCALE GENOMIC DNA]</scope>
    <source>
        <strain evidence="3">NRRL 15998</strain>
    </source>
</reference>
<reference evidence="3" key="2">
    <citation type="submission" date="2008-12" db="EMBL/GenBank/DDBJ databases">
        <title>Annotation of Streptomyces roseosporus strain NRRL 15998.</title>
        <authorList>
            <consortium name="The Broad Institute Genome Sequencing Platform"/>
            <consortium name="Broad Institute Microbial Sequencing Center"/>
            <person name="Fischbach M."/>
            <person name="Ward D."/>
            <person name="Young S."/>
            <person name="Kodira C.D."/>
            <person name="Zeng Q."/>
            <person name="Koehrsen M."/>
            <person name="Godfrey P."/>
            <person name="Alvarado L."/>
            <person name="Berlin A.M."/>
            <person name="Borenstein D."/>
            <person name="Chen Z."/>
            <person name="Engels R."/>
            <person name="Freedman E."/>
            <person name="Gellesch M."/>
            <person name="Goldberg J."/>
            <person name="Griggs A."/>
            <person name="Gujja S."/>
            <person name="Heiman D.I."/>
            <person name="Hepburn T.A."/>
            <person name="Howarth C."/>
            <person name="Jen D."/>
            <person name="Larson L."/>
            <person name="Lewis B."/>
            <person name="Mehta T."/>
            <person name="Park D."/>
            <person name="Pearson M."/>
            <person name="Roberts A."/>
            <person name="Saif S."/>
            <person name="Shea T.D."/>
            <person name="Shenoy N."/>
            <person name="Sisk P."/>
            <person name="Stolte C."/>
            <person name="Sykes S.N."/>
            <person name="Walk T."/>
            <person name="White J."/>
            <person name="Yandava C."/>
            <person name="Straight P."/>
            <person name="Clardy J."/>
            <person name="Hung D."/>
            <person name="Kolter R."/>
            <person name="Mekalanos J."/>
            <person name="Walker S."/>
            <person name="Walsh C.T."/>
            <person name="Wieland B.L.C."/>
            <person name="Ilzarbe M."/>
            <person name="Galagan J."/>
            <person name="Nusbaum C."/>
            <person name="Birren B."/>
        </authorList>
    </citation>
    <scope>NUCLEOTIDE SEQUENCE [LARGE SCALE GENOMIC DNA]</scope>
    <source>
        <strain evidence="3">NRRL 15998</strain>
    </source>
</reference>
<name>D6ASQ4_STRFL</name>
<sequence length="32" mass="3392">MVRRPHSVPAPESSEPDAPEMESGDLFVGAVP</sequence>
<dbReference type="EMBL" id="DS999644">
    <property type="protein sequence ID" value="EFE76018.2"/>
    <property type="molecule type" value="Genomic_DNA"/>
</dbReference>
<dbReference type="Proteomes" id="UP000003986">
    <property type="component" value="Unassembled WGS sequence"/>
</dbReference>
<organism evidence="2 3">
    <name type="scientific">Streptomyces filamentosus NRRL 15998</name>
    <dbReference type="NCBI Taxonomy" id="457431"/>
    <lineage>
        <taxon>Bacteria</taxon>
        <taxon>Bacillati</taxon>
        <taxon>Actinomycetota</taxon>
        <taxon>Actinomycetes</taxon>
        <taxon>Kitasatosporales</taxon>
        <taxon>Streptomycetaceae</taxon>
        <taxon>Streptomyces</taxon>
    </lineage>
</organism>